<dbReference type="PANTHER" id="PTHR45897:SF4">
    <property type="entry name" value="HIGH-AFFINITY CHOLINE TRANSPORTER 1"/>
    <property type="match status" value="1"/>
</dbReference>
<protein>
    <recommendedName>
        <fullName evidence="18">High-affinity choline transporter 1</fullName>
    </recommendedName>
</protein>
<feature type="transmembrane region" description="Helical" evidence="15">
    <location>
        <begin position="470"/>
        <end position="491"/>
    </location>
</feature>
<keyword evidence="4 15" id="KW-0812">Transmembrane</keyword>
<feature type="transmembrane region" description="Helical" evidence="15">
    <location>
        <begin position="152"/>
        <end position="174"/>
    </location>
</feature>
<keyword evidence="17" id="KW-1185">Reference proteome</keyword>
<keyword evidence="9" id="KW-0406">Ion transport</keyword>
<dbReference type="PROSITE" id="PS50283">
    <property type="entry name" value="NA_SOLUT_SYMP_3"/>
    <property type="match status" value="1"/>
</dbReference>
<keyword evidence="7 15" id="KW-1133">Transmembrane helix</keyword>
<feature type="transmembrane region" description="Helical" evidence="15">
    <location>
        <begin position="74"/>
        <end position="100"/>
    </location>
</feature>
<evidence type="ECO:0000256" key="3">
    <source>
        <dbReference type="ARBA" id="ARBA00022448"/>
    </source>
</evidence>
<feature type="transmembrane region" description="Helical" evidence="15">
    <location>
        <begin position="6"/>
        <end position="27"/>
    </location>
</feature>
<dbReference type="AlphaFoldDB" id="A0A8J2R9R4"/>
<feature type="region of interest" description="Disordered" evidence="14">
    <location>
        <begin position="567"/>
        <end position="587"/>
    </location>
</feature>
<sequence>MTINVPGLVSIVTFYLLILVVGIWAGWKNRGKGSQGGTEQVMLAGRDMGTFVGILTMTATWVGGGYVIGSAEGAFTSGVVWCQAPFGFGLSLIVAGLFFANPMRSAGYHTMLDPFQEKYGAKIGGLLFLPALCGEILWSSAILSALGSTLSVILGLDNTISVVVSAAVAMLYTLFGGLHSVAYTDVVQVFCIAIGLTICVPFAWTHKAVDTKALTIAGAWEGVIEIYNVGVYIENYLLIVIGGIPWQVYFQRVLACRTPKQAQTISYLAGLGAILLAAPPIFLGVIARVTDWNAATHGTINVTVEEHGKMILPLMLQFLTPPWVSFIGLGAISAAVMSSADSSILSSSSMFARNIYQAIFFTDASERHVLRVMWVAIVIVAALASLMALTVNSIYGLFLLSADLVYVLLFPQLLLILYWNEYCNSYGCIASFLTGFLFRILGGEPLIGLPAILAYPFYDRNLGQLFPFKTMSMIISLMSHVIVSLSSRWIFLNNWLPPSWDLLQCFDCPVNCTAVGSIHQSVTVATISQLSDPRRKSHDGSINAQHQNLDMGRMYIPRPKLRRNSAHGIYRRPDSLSTSSQREPRNH</sequence>
<evidence type="ECO:0000256" key="15">
    <source>
        <dbReference type="SAM" id="Phobius"/>
    </source>
</evidence>
<dbReference type="PANTHER" id="PTHR45897">
    <property type="entry name" value="HIGH-AFFINITY CHOLINE TRANSPORTER 1"/>
    <property type="match status" value="1"/>
</dbReference>
<evidence type="ECO:0000256" key="2">
    <source>
        <dbReference type="ARBA" id="ARBA00006434"/>
    </source>
</evidence>
<dbReference type="GO" id="GO:0005307">
    <property type="term" value="F:choline:sodium symporter activity"/>
    <property type="evidence" value="ECO:0007669"/>
    <property type="project" value="TreeGrafter"/>
</dbReference>
<keyword evidence="12" id="KW-0739">Sodium transport</keyword>
<keyword evidence="11" id="KW-0325">Glycoprotein</keyword>
<dbReference type="Proteomes" id="UP000789390">
    <property type="component" value="Unassembled WGS sequence"/>
</dbReference>
<evidence type="ECO:0000256" key="7">
    <source>
        <dbReference type="ARBA" id="ARBA00022989"/>
    </source>
</evidence>
<feature type="transmembrane region" description="Helical" evidence="15">
    <location>
        <begin position="323"/>
        <end position="347"/>
    </location>
</feature>
<dbReference type="EMBL" id="CAKKLH010000002">
    <property type="protein sequence ID" value="CAH0098348.1"/>
    <property type="molecule type" value="Genomic_DNA"/>
</dbReference>
<keyword evidence="8" id="KW-0915">Sodium</keyword>
<evidence type="ECO:0000256" key="6">
    <source>
        <dbReference type="ARBA" id="ARBA00022979"/>
    </source>
</evidence>
<reference evidence="16" key="1">
    <citation type="submission" date="2021-11" db="EMBL/GenBank/DDBJ databases">
        <authorList>
            <person name="Schell T."/>
        </authorList>
    </citation>
    <scope>NUCLEOTIDE SEQUENCE</scope>
    <source>
        <strain evidence="16">M5</strain>
    </source>
</reference>
<feature type="transmembrane region" description="Helical" evidence="15">
    <location>
        <begin position="431"/>
        <end position="458"/>
    </location>
</feature>
<dbReference type="GO" id="GO:0005886">
    <property type="term" value="C:plasma membrane"/>
    <property type="evidence" value="ECO:0007669"/>
    <property type="project" value="TreeGrafter"/>
</dbReference>
<comment type="subcellular location">
    <subcellularLocation>
        <location evidence="1">Membrane</location>
        <topology evidence="1">Multi-pass membrane protein</topology>
    </subcellularLocation>
</comment>
<name>A0A8J2R9R4_9CRUS</name>
<keyword evidence="5" id="KW-0769">Symport</keyword>
<dbReference type="OrthoDB" id="546820at2759"/>
<evidence type="ECO:0000256" key="12">
    <source>
        <dbReference type="ARBA" id="ARBA00023201"/>
    </source>
</evidence>
<evidence type="ECO:0000256" key="8">
    <source>
        <dbReference type="ARBA" id="ARBA00023053"/>
    </source>
</evidence>
<evidence type="ECO:0000256" key="5">
    <source>
        <dbReference type="ARBA" id="ARBA00022847"/>
    </source>
</evidence>
<keyword evidence="10 15" id="KW-0472">Membrane</keyword>
<proteinExistence type="inferred from homology"/>
<feature type="transmembrane region" description="Helical" evidence="15">
    <location>
        <begin position="267"/>
        <end position="287"/>
    </location>
</feature>
<dbReference type="Pfam" id="PF00474">
    <property type="entry name" value="SSF"/>
    <property type="match status" value="1"/>
</dbReference>
<feature type="transmembrane region" description="Helical" evidence="15">
    <location>
        <begin position="394"/>
        <end position="419"/>
    </location>
</feature>
<evidence type="ECO:0000313" key="17">
    <source>
        <dbReference type="Proteomes" id="UP000789390"/>
    </source>
</evidence>
<evidence type="ECO:0000256" key="13">
    <source>
        <dbReference type="RuleBase" id="RU362091"/>
    </source>
</evidence>
<dbReference type="InterPro" id="IPR001734">
    <property type="entry name" value="Na/solute_symporter"/>
</dbReference>
<evidence type="ECO:0000256" key="11">
    <source>
        <dbReference type="ARBA" id="ARBA00023180"/>
    </source>
</evidence>
<dbReference type="Gene3D" id="1.20.1730.10">
    <property type="entry name" value="Sodium/glucose cotransporter"/>
    <property type="match status" value="1"/>
</dbReference>
<dbReference type="InterPro" id="IPR038377">
    <property type="entry name" value="Na/Glc_symporter_sf"/>
</dbReference>
<dbReference type="GO" id="GO:0008292">
    <property type="term" value="P:acetylcholine biosynthetic process"/>
    <property type="evidence" value="ECO:0007669"/>
    <property type="project" value="TreeGrafter"/>
</dbReference>
<feature type="transmembrane region" description="Helical" evidence="15">
    <location>
        <begin position="121"/>
        <end position="146"/>
    </location>
</feature>
<accession>A0A8J2R9R4</accession>
<evidence type="ECO:0000256" key="4">
    <source>
        <dbReference type="ARBA" id="ARBA00022692"/>
    </source>
</evidence>
<comment type="caution">
    <text evidence="16">The sequence shown here is derived from an EMBL/GenBank/DDBJ whole genome shotgun (WGS) entry which is preliminary data.</text>
</comment>
<feature type="transmembrane region" description="Helical" evidence="15">
    <location>
        <begin position="48"/>
        <end position="68"/>
    </location>
</feature>
<evidence type="ECO:0008006" key="18">
    <source>
        <dbReference type="Google" id="ProtNLM"/>
    </source>
</evidence>
<comment type="similarity">
    <text evidence="2 13">Belongs to the sodium:solute symporter (SSF) (TC 2.A.21) family.</text>
</comment>
<evidence type="ECO:0000313" key="16">
    <source>
        <dbReference type="EMBL" id="CAH0098348.1"/>
    </source>
</evidence>
<dbReference type="InterPro" id="IPR052244">
    <property type="entry name" value="Choline_transporter"/>
</dbReference>
<organism evidence="16 17">
    <name type="scientific">Daphnia galeata</name>
    <dbReference type="NCBI Taxonomy" id="27404"/>
    <lineage>
        <taxon>Eukaryota</taxon>
        <taxon>Metazoa</taxon>
        <taxon>Ecdysozoa</taxon>
        <taxon>Arthropoda</taxon>
        <taxon>Crustacea</taxon>
        <taxon>Branchiopoda</taxon>
        <taxon>Diplostraca</taxon>
        <taxon>Cladocera</taxon>
        <taxon>Anomopoda</taxon>
        <taxon>Daphniidae</taxon>
        <taxon>Daphnia</taxon>
    </lineage>
</organism>
<keyword evidence="6" id="KW-0530">Neurotransmitter biosynthesis</keyword>
<dbReference type="CDD" id="cd11474">
    <property type="entry name" value="SLC5sbd_CHT"/>
    <property type="match status" value="1"/>
</dbReference>
<feature type="transmembrane region" description="Helical" evidence="15">
    <location>
        <begin position="186"/>
        <end position="204"/>
    </location>
</feature>
<evidence type="ECO:0000256" key="10">
    <source>
        <dbReference type="ARBA" id="ARBA00023136"/>
    </source>
</evidence>
<keyword evidence="3" id="KW-0813">Transport</keyword>
<feature type="transmembrane region" description="Helical" evidence="15">
    <location>
        <begin position="368"/>
        <end position="388"/>
    </location>
</feature>
<evidence type="ECO:0000256" key="1">
    <source>
        <dbReference type="ARBA" id="ARBA00004141"/>
    </source>
</evidence>
<evidence type="ECO:0000256" key="9">
    <source>
        <dbReference type="ARBA" id="ARBA00023065"/>
    </source>
</evidence>
<evidence type="ECO:0000256" key="14">
    <source>
        <dbReference type="SAM" id="MobiDB-lite"/>
    </source>
</evidence>
<gene>
    <name evidence="16" type="ORF">DGAL_LOCUS399</name>
</gene>